<feature type="binding site" evidence="5">
    <location>
        <position position="130"/>
    </location>
    <ligand>
        <name>AMP</name>
        <dbReference type="ChEBI" id="CHEBI:456215"/>
    </ligand>
</feature>
<evidence type="ECO:0000256" key="3">
    <source>
        <dbReference type="ARBA" id="ARBA00022741"/>
    </source>
</evidence>
<proteinExistence type="inferred from homology"/>
<dbReference type="GO" id="GO:0044209">
    <property type="term" value="P:AMP salvage"/>
    <property type="evidence" value="ECO:0007669"/>
    <property type="project" value="UniProtKB-UniRule"/>
</dbReference>
<evidence type="ECO:0000256" key="4">
    <source>
        <dbReference type="ARBA" id="ARBA00022777"/>
    </source>
</evidence>
<dbReference type="PANTHER" id="PTHR23359">
    <property type="entry name" value="NUCLEOTIDE KINASE"/>
    <property type="match status" value="1"/>
</dbReference>
<dbReference type="GO" id="GO:0005737">
    <property type="term" value="C:cytoplasm"/>
    <property type="evidence" value="ECO:0007669"/>
    <property type="project" value="UniProtKB-SubCell"/>
</dbReference>
<keyword evidence="1 5" id="KW-0808">Transferase</keyword>
<keyword evidence="3 5" id="KW-0547">Nucleotide-binding</keyword>
<comment type="caution">
    <text evidence="8">The sequence shown here is derived from an EMBL/GenBank/DDBJ whole genome shotgun (WGS) entry which is preliminary data.</text>
</comment>
<keyword evidence="5 7" id="KW-0067">ATP-binding</keyword>
<dbReference type="InterPro" id="IPR000850">
    <property type="entry name" value="Adenylat/UMP-CMP_kin"/>
</dbReference>
<feature type="binding site" evidence="5">
    <location>
        <begin position="65"/>
        <end position="67"/>
    </location>
    <ligand>
        <name>AMP</name>
        <dbReference type="ChEBI" id="CHEBI:456215"/>
    </ligand>
</feature>
<accession>A0A2M8L5L8</accession>
<evidence type="ECO:0000256" key="5">
    <source>
        <dbReference type="HAMAP-Rule" id="MF_00235"/>
    </source>
</evidence>
<dbReference type="GO" id="GO:0004017">
    <property type="term" value="F:AMP kinase activity"/>
    <property type="evidence" value="ECO:0007669"/>
    <property type="project" value="UniProtKB-UniRule"/>
</dbReference>
<feature type="binding site" evidence="5">
    <location>
        <position position="169"/>
    </location>
    <ligand>
        <name>ATP</name>
        <dbReference type="ChEBI" id="CHEBI:30616"/>
    </ligand>
</feature>
<comment type="similarity">
    <text evidence="5 6">Belongs to the adenylate kinase family.</text>
</comment>
<comment type="subunit">
    <text evidence="5 7">Monomer.</text>
</comment>
<keyword evidence="2 5" id="KW-0545">Nucleotide biosynthesis</keyword>
<protein>
    <recommendedName>
        <fullName evidence="5 7">Adenylate kinase</fullName>
        <shortName evidence="5">AK</shortName>
        <ecNumber evidence="5 7">2.7.4.3</ecNumber>
    </recommendedName>
    <alternativeName>
        <fullName evidence="5">ATP-AMP transphosphorylase</fullName>
    </alternativeName>
    <alternativeName>
        <fullName evidence="5">ATP:AMP phosphotransferase</fullName>
    </alternativeName>
    <alternativeName>
        <fullName evidence="5">Adenylate monophosphate kinase</fullName>
    </alternativeName>
</protein>
<comment type="domain">
    <text evidence="5">Consists of three domains, a large central CORE domain and two small peripheral domains, NMPbind and LID, which undergo movements during catalysis. The LID domain closes over the site of phosphoryl transfer upon ATP binding. Assembling and dissambling the active center during each catalytic cycle provides an effective means to prevent ATP hydrolysis.</text>
</comment>
<keyword evidence="5" id="KW-0963">Cytoplasm</keyword>
<feature type="binding site" evidence="5">
    <location>
        <position position="128"/>
    </location>
    <ligand>
        <name>ATP</name>
        <dbReference type="ChEBI" id="CHEBI:30616"/>
    </ligand>
</feature>
<dbReference type="Gene3D" id="3.40.50.300">
    <property type="entry name" value="P-loop containing nucleotide triphosphate hydrolases"/>
    <property type="match status" value="1"/>
</dbReference>
<dbReference type="UniPathway" id="UPA00588">
    <property type="reaction ID" value="UER00649"/>
</dbReference>
<comment type="subcellular location">
    <subcellularLocation>
        <location evidence="5 7">Cytoplasm</location>
    </subcellularLocation>
</comment>
<evidence type="ECO:0000256" key="1">
    <source>
        <dbReference type="ARBA" id="ARBA00022679"/>
    </source>
</evidence>
<reference evidence="9" key="1">
    <citation type="submission" date="2017-09" db="EMBL/GenBank/DDBJ databases">
        <title>Depth-based differentiation of microbial function through sediment-hosted aquifers and enrichment of novel symbionts in the deep terrestrial subsurface.</title>
        <authorList>
            <person name="Probst A.J."/>
            <person name="Ladd B."/>
            <person name="Jarett J.K."/>
            <person name="Geller-Mcgrath D.E."/>
            <person name="Sieber C.M.K."/>
            <person name="Emerson J.B."/>
            <person name="Anantharaman K."/>
            <person name="Thomas B.C."/>
            <person name="Malmstrom R."/>
            <person name="Stieglmeier M."/>
            <person name="Klingl A."/>
            <person name="Woyke T."/>
            <person name="Ryan C.M."/>
            <person name="Banfield J.F."/>
        </authorList>
    </citation>
    <scope>NUCLEOTIDE SEQUENCE [LARGE SCALE GENOMIC DNA]</scope>
</reference>
<evidence type="ECO:0000256" key="6">
    <source>
        <dbReference type="RuleBase" id="RU003330"/>
    </source>
</evidence>
<dbReference type="HAMAP" id="MF_00235">
    <property type="entry name" value="Adenylate_kinase_Adk"/>
    <property type="match status" value="1"/>
</dbReference>
<comment type="catalytic activity">
    <reaction evidence="5 7">
        <text>AMP + ATP = 2 ADP</text>
        <dbReference type="Rhea" id="RHEA:12973"/>
        <dbReference type="ChEBI" id="CHEBI:30616"/>
        <dbReference type="ChEBI" id="CHEBI:456215"/>
        <dbReference type="ChEBI" id="CHEBI:456216"/>
        <dbReference type="EC" id="2.7.4.3"/>
    </reaction>
</comment>
<dbReference type="PRINTS" id="PR00094">
    <property type="entry name" value="ADENYLTKNASE"/>
</dbReference>
<dbReference type="SUPFAM" id="SSF52540">
    <property type="entry name" value="P-loop containing nucleoside triphosphate hydrolases"/>
    <property type="match status" value="1"/>
</dbReference>
<evidence type="ECO:0000313" key="9">
    <source>
        <dbReference type="Proteomes" id="UP000229500"/>
    </source>
</evidence>
<feature type="binding site" evidence="5">
    <location>
        <position position="141"/>
    </location>
    <ligand>
        <name>AMP</name>
        <dbReference type="ChEBI" id="CHEBI:456215"/>
    </ligand>
</feature>
<feature type="binding site" evidence="5">
    <location>
        <position position="100"/>
    </location>
    <ligand>
        <name>AMP</name>
        <dbReference type="ChEBI" id="CHEBI:456215"/>
    </ligand>
</feature>
<feature type="binding site" evidence="5">
    <location>
        <begin position="25"/>
        <end position="30"/>
    </location>
    <ligand>
        <name>ATP</name>
        <dbReference type="ChEBI" id="CHEBI:30616"/>
    </ligand>
</feature>
<dbReference type="Pfam" id="PF00406">
    <property type="entry name" value="ADK"/>
    <property type="match status" value="1"/>
</dbReference>
<organism evidence="8 9">
    <name type="scientific">Candidatus Shapirobacteria bacterium CG10_big_fil_rev_8_21_14_0_10_38_14</name>
    <dbReference type="NCBI Taxonomy" id="1974483"/>
    <lineage>
        <taxon>Bacteria</taxon>
        <taxon>Candidatus Shapironibacteriota</taxon>
    </lineage>
</organism>
<evidence type="ECO:0000256" key="7">
    <source>
        <dbReference type="RuleBase" id="RU003331"/>
    </source>
</evidence>
<evidence type="ECO:0000256" key="2">
    <source>
        <dbReference type="ARBA" id="ARBA00022727"/>
    </source>
</evidence>
<name>A0A2M8L5L8_9BACT</name>
<dbReference type="Proteomes" id="UP000229500">
    <property type="component" value="Unassembled WGS sequence"/>
</dbReference>
<dbReference type="InterPro" id="IPR027417">
    <property type="entry name" value="P-loop_NTPase"/>
</dbReference>
<dbReference type="EC" id="2.7.4.3" evidence="5 7"/>
<dbReference type="EMBL" id="PFEL01000053">
    <property type="protein sequence ID" value="PJE69140.1"/>
    <property type="molecule type" value="Genomic_DNA"/>
</dbReference>
<feature type="binding site" evidence="5">
    <location>
        <position position="51"/>
    </location>
    <ligand>
        <name>AMP</name>
        <dbReference type="ChEBI" id="CHEBI:456215"/>
    </ligand>
</feature>
<dbReference type="CDD" id="cd01428">
    <property type="entry name" value="ADK"/>
    <property type="match status" value="1"/>
</dbReference>
<evidence type="ECO:0000313" key="8">
    <source>
        <dbReference type="EMBL" id="PJE69140.1"/>
    </source>
</evidence>
<comment type="function">
    <text evidence="5">Catalyzes the reversible transfer of the terminal phosphate group between ATP and AMP. Plays an important role in cellular energy homeostasis and in adenine nucleotide metabolism.</text>
</comment>
<dbReference type="GO" id="GO:0005524">
    <property type="term" value="F:ATP binding"/>
    <property type="evidence" value="ECO:0007669"/>
    <property type="project" value="UniProtKB-UniRule"/>
</dbReference>
<comment type="pathway">
    <text evidence="5">Purine metabolism; AMP biosynthesis via salvage pathway; AMP from ADP: step 1/1.</text>
</comment>
<dbReference type="AlphaFoldDB" id="A0A2M8L5L8"/>
<keyword evidence="4 5" id="KW-0418">Kinase</keyword>
<feature type="binding site" evidence="5">
    <location>
        <position position="46"/>
    </location>
    <ligand>
        <name>AMP</name>
        <dbReference type="ChEBI" id="CHEBI:456215"/>
    </ligand>
</feature>
<comment type="caution">
    <text evidence="5">Lacks conserved residue(s) required for the propagation of feature annotation.</text>
</comment>
<gene>
    <name evidence="5" type="primary">adk</name>
    <name evidence="8" type="ORF">COU96_01275</name>
</gene>
<sequence length="184" mass="21378">MPFLFFVGFNGIILGMKIIVMGPQGSGKSTQAELLAKKLNLPHLQTGELYRRMGGKIKKILDKGELVPDKIHQEIVNKEIKKPKYQRGFVLDGSPRKLSQAQNQRFKVDKVFYLEVSDKENIKRLVKRGRRDDTPELIKKRLKLYHQKTEPVLDYYRQMGILAKVDGERSIEAIFQDIVERLRK</sequence>